<sequence>MSMDIEQSNEPRMSGRGDGGVLVRVERRRNWSDEEKLAILKETTAPGAIVSAVARRHSVGTGQLYTWRKQLLRGAMAGFAPVELASSSPSAKAREAGRIEVRGRCGLTVSVDGEVDRAVLKQVLDVLRELDH</sequence>
<evidence type="ECO:0000313" key="2">
    <source>
        <dbReference type="Proteomes" id="UP000037029"/>
    </source>
</evidence>
<dbReference type="InterPro" id="IPR010921">
    <property type="entry name" value="Trp_repressor/repl_initiator"/>
</dbReference>
<name>A0A2D1RAU8_SPHYA</name>
<dbReference type="NCBIfam" id="NF047595">
    <property type="entry name" value="IS66_ISRel24_TnpA"/>
    <property type="match status" value="1"/>
</dbReference>
<protein>
    <recommendedName>
        <fullName evidence="3">Transposase</fullName>
    </recommendedName>
</protein>
<accession>A0A2D1RAU8</accession>
<dbReference type="GO" id="GO:0043565">
    <property type="term" value="F:sequence-specific DNA binding"/>
    <property type="evidence" value="ECO:0007669"/>
    <property type="project" value="InterPro"/>
</dbReference>
<dbReference type="Proteomes" id="UP000037029">
    <property type="component" value="Plasmid pses189"/>
</dbReference>
<geneLocation type="plasmid" evidence="2">
    <name>pses189</name>
</geneLocation>
<dbReference type="RefSeq" id="WP_076605447.1">
    <property type="nucleotide sequence ID" value="NZ_CP020927.1"/>
</dbReference>
<keyword evidence="1" id="KW-0614">Plasmid</keyword>
<dbReference type="AlphaFoldDB" id="A0A2D1RAU8"/>
<dbReference type="PANTHER" id="PTHR37936">
    <property type="entry name" value="TRANSPOSASE INSC FOR INSERTION ELEMENT IS2A-RELATED"/>
    <property type="match status" value="1"/>
</dbReference>
<evidence type="ECO:0000313" key="1">
    <source>
        <dbReference type="EMBL" id="ATP21965.1"/>
    </source>
</evidence>
<evidence type="ECO:0008006" key="3">
    <source>
        <dbReference type="Google" id="ProtNLM"/>
    </source>
</evidence>
<reference evidence="1 2" key="1">
    <citation type="submission" date="2017-04" db="EMBL/GenBank/DDBJ databases">
        <title>Characterization, genome and methylation analysis of a phthalic acid esters degrading strain Sphingobium yanoikuyae SHJ.</title>
        <authorList>
            <person name="Feng L."/>
        </authorList>
    </citation>
    <scope>NUCLEOTIDE SEQUENCE [LARGE SCALE GENOMIC DNA]</scope>
    <source>
        <strain evidence="1 2">SHJ</strain>
        <plasmid evidence="2">Plasmid pses189</plasmid>
    </source>
</reference>
<dbReference type="SUPFAM" id="SSF48295">
    <property type="entry name" value="TrpR-like"/>
    <property type="match status" value="1"/>
</dbReference>
<proteinExistence type="predicted"/>
<organism evidence="1 2">
    <name type="scientific">Sphingobium yanoikuyae</name>
    <name type="common">Sphingomonas yanoikuyae</name>
    <dbReference type="NCBI Taxonomy" id="13690"/>
    <lineage>
        <taxon>Bacteria</taxon>
        <taxon>Pseudomonadati</taxon>
        <taxon>Pseudomonadota</taxon>
        <taxon>Alphaproteobacteria</taxon>
        <taxon>Sphingomonadales</taxon>
        <taxon>Sphingomonadaceae</taxon>
        <taxon>Sphingobium</taxon>
    </lineage>
</organism>
<dbReference type="GO" id="GO:0006313">
    <property type="term" value="P:DNA transposition"/>
    <property type="evidence" value="ECO:0007669"/>
    <property type="project" value="InterPro"/>
</dbReference>
<dbReference type="PANTHER" id="PTHR37936:SF3">
    <property type="entry name" value="TRANSPOSASE INSC FOR INSERTION ELEMENT IS2A-RELATED"/>
    <property type="match status" value="1"/>
</dbReference>
<dbReference type="GO" id="GO:0004803">
    <property type="term" value="F:transposase activity"/>
    <property type="evidence" value="ECO:0007669"/>
    <property type="project" value="InterPro"/>
</dbReference>
<dbReference type="EMBL" id="CP020927">
    <property type="protein sequence ID" value="ATP21965.1"/>
    <property type="molecule type" value="Genomic_DNA"/>
</dbReference>
<dbReference type="Pfam" id="PF01527">
    <property type="entry name" value="HTH_Tnp_1"/>
    <property type="match status" value="1"/>
</dbReference>
<gene>
    <name evidence="1" type="ORF">BV87_26290</name>
</gene>
<dbReference type="InterPro" id="IPR002514">
    <property type="entry name" value="Transposase_8"/>
</dbReference>